<dbReference type="Proteomes" id="UP000238479">
    <property type="component" value="Chromosome 3"/>
</dbReference>
<evidence type="ECO:0000313" key="1">
    <source>
        <dbReference type="EMBL" id="PRQ42034.1"/>
    </source>
</evidence>
<reference evidence="1 2" key="1">
    <citation type="journal article" date="2018" name="Nat. Genet.">
        <title>The Rosa genome provides new insights in the design of modern roses.</title>
        <authorList>
            <person name="Bendahmane M."/>
        </authorList>
    </citation>
    <scope>NUCLEOTIDE SEQUENCE [LARGE SCALE GENOMIC DNA]</scope>
    <source>
        <strain evidence="2">cv. Old Blush</strain>
    </source>
</reference>
<dbReference type="EMBL" id="PDCK01000041">
    <property type="protein sequence ID" value="PRQ42034.1"/>
    <property type="molecule type" value="Genomic_DNA"/>
</dbReference>
<keyword evidence="2" id="KW-1185">Reference proteome</keyword>
<evidence type="ECO:0000313" key="2">
    <source>
        <dbReference type="Proteomes" id="UP000238479"/>
    </source>
</evidence>
<accession>A0A2P6R6I3</accession>
<sequence length="45" mass="4952">MKSTRAGMIQFGSMNGKPCCKVSTMNLAIQALMKSRSIQWSIGKM</sequence>
<comment type="caution">
    <text evidence="1">The sequence shown here is derived from an EMBL/GenBank/DDBJ whole genome shotgun (WGS) entry which is preliminary data.</text>
</comment>
<proteinExistence type="predicted"/>
<dbReference type="AlphaFoldDB" id="A0A2P6R6I3"/>
<name>A0A2P6R6I3_ROSCH</name>
<protein>
    <submittedName>
        <fullName evidence="1">Uncharacterized protein</fullName>
    </submittedName>
</protein>
<gene>
    <name evidence="1" type="ORF">RchiOBHm_Chr3g0453241</name>
</gene>
<dbReference type="Gramene" id="PRQ42034">
    <property type="protein sequence ID" value="PRQ42034"/>
    <property type="gene ID" value="RchiOBHm_Chr3g0453241"/>
</dbReference>
<organism evidence="1 2">
    <name type="scientific">Rosa chinensis</name>
    <name type="common">China rose</name>
    <dbReference type="NCBI Taxonomy" id="74649"/>
    <lineage>
        <taxon>Eukaryota</taxon>
        <taxon>Viridiplantae</taxon>
        <taxon>Streptophyta</taxon>
        <taxon>Embryophyta</taxon>
        <taxon>Tracheophyta</taxon>
        <taxon>Spermatophyta</taxon>
        <taxon>Magnoliopsida</taxon>
        <taxon>eudicotyledons</taxon>
        <taxon>Gunneridae</taxon>
        <taxon>Pentapetalae</taxon>
        <taxon>rosids</taxon>
        <taxon>fabids</taxon>
        <taxon>Rosales</taxon>
        <taxon>Rosaceae</taxon>
        <taxon>Rosoideae</taxon>
        <taxon>Rosoideae incertae sedis</taxon>
        <taxon>Rosa</taxon>
    </lineage>
</organism>